<dbReference type="InterPro" id="IPR045175">
    <property type="entry name" value="M28_fam"/>
</dbReference>
<keyword evidence="1" id="KW-0732">Signal</keyword>
<dbReference type="Gene3D" id="3.40.630.10">
    <property type="entry name" value="Zn peptidases"/>
    <property type="match status" value="2"/>
</dbReference>
<protein>
    <submittedName>
        <fullName evidence="4">M20/M25/M40 family metallo-hydrolase</fullName>
    </submittedName>
</protein>
<dbReference type="Gene3D" id="3.50.30.30">
    <property type="match status" value="1"/>
</dbReference>
<evidence type="ECO:0000259" key="3">
    <source>
        <dbReference type="Pfam" id="PF04389"/>
    </source>
</evidence>
<evidence type="ECO:0000313" key="5">
    <source>
        <dbReference type="Proteomes" id="UP001501757"/>
    </source>
</evidence>
<comment type="caution">
    <text evidence="4">The sequence shown here is derived from an EMBL/GenBank/DDBJ whole genome shotgun (WGS) entry which is preliminary data.</text>
</comment>
<name>A0ABP3GDX1_9ALTE</name>
<evidence type="ECO:0000256" key="1">
    <source>
        <dbReference type="SAM" id="SignalP"/>
    </source>
</evidence>
<sequence length="541" mass="58586">MKSSISALFLLLSFGAHAATEQVLPKADANRIQAHLRFLSHDLLEGRDTGSKGHEIAAQYMASQFAQLGLQPAGDKNDYLQQIAFRQAHLVQDSAKLELNGPDGKTALEYPRQYLTSASLSSEVSELQGKLVFAGYGIVAPELQHNDYANLDVKGKVVVILSGKPTSFPSEEGAHFGSGSEKNRHAVANGAIGMITISTPLAEKVRPYQNLLNYLHMPSVSWLQADGQPANQYPQLQNSAYFSQEAAALLFAGAERSLADIYADLEQNTSPAGFALPTSIHFNKRSEHKTISSPNVAAILPGSDAQLKDQYVVYTAHLDHIGLAKTVKQDKINNGAMDNASGSAVLLETARLLSNLPQAPARSVLFLSVTGEEKGLLGADYFAHHPTVPLQSMVANVNLDMPILTYEAADVIAFGANHSSLQSAVADAVAKLGMSLSPDPWPEQALFTRSDHYMFVKKGIPAVFLVPGLTSMDPNVDGAKKFGEFLHSDYHKPSDELNDKFNWRAAQRFTEANLQIGLTIANDPVRPTWNEGDFFGTTFGQ</sequence>
<evidence type="ECO:0000313" key="4">
    <source>
        <dbReference type="EMBL" id="GAA0343035.1"/>
    </source>
</evidence>
<feature type="signal peptide" evidence="1">
    <location>
        <begin position="1"/>
        <end position="18"/>
    </location>
</feature>
<dbReference type="Proteomes" id="UP001501757">
    <property type="component" value="Unassembled WGS sequence"/>
</dbReference>
<accession>A0ABP3GDX1</accession>
<keyword evidence="5" id="KW-1185">Reference proteome</keyword>
<proteinExistence type="predicted"/>
<dbReference type="SUPFAM" id="SSF53187">
    <property type="entry name" value="Zn-dependent exopeptidases"/>
    <property type="match status" value="1"/>
</dbReference>
<feature type="chain" id="PRO_5046375682" evidence="1">
    <location>
        <begin position="19"/>
        <end position="541"/>
    </location>
</feature>
<reference evidence="5" key="1">
    <citation type="journal article" date="2019" name="Int. J. Syst. Evol. Microbiol.">
        <title>The Global Catalogue of Microorganisms (GCM) 10K type strain sequencing project: providing services to taxonomists for standard genome sequencing and annotation.</title>
        <authorList>
            <consortium name="The Broad Institute Genomics Platform"/>
            <consortium name="The Broad Institute Genome Sequencing Center for Infectious Disease"/>
            <person name="Wu L."/>
            <person name="Ma J."/>
        </authorList>
    </citation>
    <scope>NUCLEOTIDE SEQUENCE [LARGE SCALE GENOMIC DNA]</scope>
    <source>
        <strain evidence="5">JCM 13378</strain>
    </source>
</reference>
<dbReference type="EMBL" id="BAAAEI010000003">
    <property type="protein sequence ID" value="GAA0343035.1"/>
    <property type="molecule type" value="Genomic_DNA"/>
</dbReference>
<dbReference type="InterPro" id="IPR046450">
    <property type="entry name" value="PA_dom_sf"/>
</dbReference>
<dbReference type="SUPFAM" id="SSF52025">
    <property type="entry name" value="PA domain"/>
    <property type="match status" value="1"/>
</dbReference>
<dbReference type="Pfam" id="PF02225">
    <property type="entry name" value="PA"/>
    <property type="match status" value="1"/>
</dbReference>
<organism evidence="4 5">
    <name type="scientific">Bowmanella denitrificans</name>
    <dbReference type="NCBI Taxonomy" id="366582"/>
    <lineage>
        <taxon>Bacteria</taxon>
        <taxon>Pseudomonadati</taxon>
        <taxon>Pseudomonadota</taxon>
        <taxon>Gammaproteobacteria</taxon>
        <taxon>Alteromonadales</taxon>
        <taxon>Alteromonadaceae</taxon>
        <taxon>Bowmanella</taxon>
    </lineage>
</organism>
<dbReference type="InterPro" id="IPR003137">
    <property type="entry name" value="PA_domain"/>
</dbReference>
<dbReference type="InterPro" id="IPR007484">
    <property type="entry name" value="Peptidase_M28"/>
</dbReference>
<gene>
    <name evidence="4" type="ORF">GCM10009092_04540</name>
</gene>
<dbReference type="PANTHER" id="PTHR12147">
    <property type="entry name" value="METALLOPEPTIDASE M28 FAMILY MEMBER"/>
    <property type="match status" value="1"/>
</dbReference>
<feature type="domain" description="PA" evidence="2">
    <location>
        <begin position="128"/>
        <end position="228"/>
    </location>
</feature>
<dbReference type="Pfam" id="PF04389">
    <property type="entry name" value="Peptidase_M28"/>
    <property type="match status" value="1"/>
</dbReference>
<evidence type="ECO:0000259" key="2">
    <source>
        <dbReference type="Pfam" id="PF02225"/>
    </source>
</evidence>
<feature type="domain" description="Peptidase M28" evidence="3">
    <location>
        <begin position="295"/>
        <end position="515"/>
    </location>
</feature>
<dbReference type="RefSeq" id="WP_343841269.1">
    <property type="nucleotide sequence ID" value="NZ_BAAAEI010000003.1"/>
</dbReference>
<dbReference type="CDD" id="cd04820">
    <property type="entry name" value="PA_M28_1_1"/>
    <property type="match status" value="1"/>
</dbReference>
<dbReference type="PANTHER" id="PTHR12147:SF26">
    <property type="entry name" value="PEPTIDASE M28 DOMAIN-CONTAINING PROTEIN"/>
    <property type="match status" value="1"/>
</dbReference>